<reference evidence="3" key="1">
    <citation type="journal article" date="2019" name="PLoS Negl. Trop. Dis.">
        <title>Revisiting the worldwide diversity of Leptospira species in the environment.</title>
        <authorList>
            <person name="Vincent A.T."/>
            <person name="Schiettekatte O."/>
            <person name="Bourhy P."/>
            <person name="Veyrier F.J."/>
            <person name="Picardeau M."/>
        </authorList>
    </citation>
    <scope>NUCLEOTIDE SEQUENCE [LARGE SCALE GENOMIC DNA]</scope>
    <source>
        <strain evidence="3">201702407</strain>
    </source>
</reference>
<organism evidence="2 3">
    <name type="scientific">Leptospira stimsonii</name>
    <dbReference type="NCBI Taxonomy" id="2202203"/>
    <lineage>
        <taxon>Bacteria</taxon>
        <taxon>Pseudomonadati</taxon>
        <taxon>Spirochaetota</taxon>
        <taxon>Spirochaetia</taxon>
        <taxon>Leptospirales</taxon>
        <taxon>Leptospiraceae</taxon>
        <taxon>Leptospira</taxon>
    </lineage>
</organism>
<comment type="caution">
    <text evidence="2">The sequence shown here is derived from an EMBL/GenBank/DDBJ whole genome shotgun (WGS) entry which is preliminary data.</text>
</comment>
<proteinExistence type="predicted"/>
<accession>A0ABY2N584</accession>
<evidence type="ECO:0000313" key="3">
    <source>
        <dbReference type="Proteomes" id="UP000297422"/>
    </source>
</evidence>
<name>A0ABY2N584_9LEPT</name>
<gene>
    <name evidence="2" type="ORF">EHQ90_07755</name>
</gene>
<dbReference type="EMBL" id="RQGT01000059">
    <property type="protein sequence ID" value="TGM17267.1"/>
    <property type="molecule type" value="Genomic_DNA"/>
</dbReference>
<evidence type="ECO:0008006" key="4">
    <source>
        <dbReference type="Google" id="ProtNLM"/>
    </source>
</evidence>
<protein>
    <recommendedName>
        <fullName evidence="4">DUF2335 domain-containing protein</fullName>
    </recommendedName>
</protein>
<feature type="transmembrane region" description="Helical" evidence="1">
    <location>
        <begin position="125"/>
        <end position="148"/>
    </location>
</feature>
<dbReference type="Proteomes" id="UP000297422">
    <property type="component" value="Unassembled WGS sequence"/>
</dbReference>
<keyword evidence="1" id="KW-0812">Transmembrane</keyword>
<keyword evidence="1" id="KW-0472">Membrane</keyword>
<keyword evidence="3" id="KW-1185">Reference proteome</keyword>
<evidence type="ECO:0000256" key="1">
    <source>
        <dbReference type="SAM" id="Phobius"/>
    </source>
</evidence>
<evidence type="ECO:0000313" key="2">
    <source>
        <dbReference type="EMBL" id="TGM17267.1"/>
    </source>
</evidence>
<sequence length="158" mass="17481">MSNSHEDKNKGGREGQFLPPEEVIGAMRELVEQQKKALEVKTLEINSHQTIEIRKADNDKEVQLARIDFSKSAHAEETKKLEMLIKAQRPNDHRKMIALIISATLVILMVVGAFALLVINHPYATTVFTSTLTFISGLAGGFGFGAYLKQVKDSSDEG</sequence>
<dbReference type="RefSeq" id="WP_135684577.1">
    <property type="nucleotide sequence ID" value="NZ_RQEQ01000080.1"/>
</dbReference>
<keyword evidence="1" id="KW-1133">Transmembrane helix</keyword>
<feature type="transmembrane region" description="Helical" evidence="1">
    <location>
        <begin position="96"/>
        <end position="119"/>
    </location>
</feature>